<dbReference type="InterPro" id="IPR009057">
    <property type="entry name" value="Homeodomain-like_sf"/>
</dbReference>
<dbReference type="OrthoDB" id="1975037at2"/>
<dbReference type="EMBL" id="MTJL01000002">
    <property type="protein sequence ID" value="OMI09889.1"/>
    <property type="molecule type" value="Genomic_DNA"/>
</dbReference>
<dbReference type="Proteomes" id="UP000187367">
    <property type="component" value="Unassembled WGS sequence"/>
</dbReference>
<name>A0A1R1RQD5_9BACI</name>
<comment type="caution">
    <text evidence="6">The sequence shown here is derived from an EMBL/GenBank/DDBJ whole genome shotgun (WGS) entry which is preliminary data.</text>
</comment>
<gene>
    <name evidence="6" type="ORF">BW143_01225</name>
</gene>
<dbReference type="PROSITE" id="PS01124">
    <property type="entry name" value="HTH_ARAC_FAMILY_2"/>
    <property type="match status" value="1"/>
</dbReference>
<keyword evidence="2" id="KW-0238">DNA-binding</keyword>
<dbReference type="Gene3D" id="3.30.450.20">
    <property type="entry name" value="PAS domain"/>
    <property type="match status" value="1"/>
</dbReference>
<dbReference type="SMART" id="SM00342">
    <property type="entry name" value="HTH_ARAC"/>
    <property type="match status" value="1"/>
</dbReference>
<keyword evidence="4" id="KW-0812">Transmembrane</keyword>
<dbReference type="PANTHER" id="PTHR43280:SF28">
    <property type="entry name" value="HTH-TYPE TRANSCRIPTIONAL ACTIVATOR RHAS"/>
    <property type="match status" value="1"/>
</dbReference>
<dbReference type="GO" id="GO:0003700">
    <property type="term" value="F:DNA-binding transcription factor activity"/>
    <property type="evidence" value="ECO:0007669"/>
    <property type="project" value="InterPro"/>
</dbReference>
<dbReference type="Gene3D" id="1.10.10.60">
    <property type="entry name" value="Homeodomain-like"/>
    <property type="match status" value="2"/>
</dbReference>
<keyword evidence="4" id="KW-0472">Membrane</keyword>
<accession>A0A1R1QZ02</accession>
<dbReference type="InterPro" id="IPR018062">
    <property type="entry name" value="HTH_AraC-typ_CS"/>
</dbReference>
<sequence length="768" mass="88132">MKKLHQRHVSRRKGTYFKKSFVLILLIACIPGLLTGAGIYFFSAAKIENELQHLHKSQVGRQISQIDDKLEGLEIMLSQLAYDTRLMNGLAHTDLKTDFHTTYRLSKSLFMLQDQNPLIKQVELFIHDEQPQLLNPEYSGMTDRNALKVYDSLLSGKKNVYWKKWRGSSGDMALIHKIPGGISEPFGALILTVNKREMKHLLESLSPYSKGTALLLSRDQRAVSSANEGGKGNFESALKNRVKKKPNKDGSFFMKWKGENYSVSYGQMDRLGQEWTYASASPMSSITAPVLFLSKLVAAVSMAGIMLAVILTWYASHKIYSPVAKLIQLCSGEEKKTVSALGRDEFRWLEQRWEDMSKESGKLKKQMMTQMSQVTSGFFQRLLQGSFADESEQNLRNRLKGWGWEAKDKIFIIIDIQVTGLHERAGSFANEDEGLVNFMLDNITRELAGKTFKQMYITDVRSLSLAILLMSSRKTALKEEIAQFVRELTEMIHTFCRLHITATLSIPVSLVKDIPVIYEEVKAGKLYRQFENSSQLIDLNQLEEKAPSESYYPFALEKKVIQAIRLEEKDQAESLIKLFIQELAEKGKTEIRIQPGMIQLFARIQEEIFHSGLHPYELFDQKDLMRELAELREPSHAVVWMMERVVGPYLKELEGRNNRRQKLLVEQVLGMIHENYMNDLSLESCADEAGTNSYTLSKAFKQVTGINFIDYVTRMRIEKAKELLLETNKKIHDVSEEVGYRHSYFNRIFKKQVGIPPSRYRQIHQEPS</sequence>
<evidence type="ECO:0000313" key="6">
    <source>
        <dbReference type="EMBL" id="OMI09889.1"/>
    </source>
</evidence>
<dbReference type="PANTHER" id="PTHR43280">
    <property type="entry name" value="ARAC-FAMILY TRANSCRIPTIONAL REGULATOR"/>
    <property type="match status" value="1"/>
</dbReference>
<dbReference type="RefSeq" id="WP_076762309.1">
    <property type="nucleotide sequence ID" value="NZ_JARMMK010000001.1"/>
</dbReference>
<accession>A0A1R1RQD5</accession>
<evidence type="ECO:0000256" key="4">
    <source>
        <dbReference type="SAM" id="Phobius"/>
    </source>
</evidence>
<protein>
    <submittedName>
        <fullName evidence="6">AraC family transcriptional regulator</fullName>
    </submittedName>
</protein>
<evidence type="ECO:0000313" key="7">
    <source>
        <dbReference type="Proteomes" id="UP000187367"/>
    </source>
</evidence>
<dbReference type="InterPro" id="IPR018060">
    <property type="entry name" value="HTH_AraC"/>
</dbReference>
<feature type="domain" description="HTH araC/xylS-type" evidence="5">
    <location>
        <begin position="666"/>
        <end position="763"/>
    </location>
</feature>
<keyword evidence="4" id="KW-1133">Transmembrane helix</keyword>
<evidence type="ECO:0000256" key="2">
    <source>
        <dbReference type="ARBA" id="ARBA00023125"/>
    </source>
</evidence>
<evidence type="ECO:0000259" key="5">
    <source>
        <dbReference type="PROSITE" id="PS01124"/>
    </source>
</evidence>
<reference evidence="6 7" key="1">
    <citation type="submission" date="2017-01" db="EMBL/GenBank/DDBJ databases">
        <title>Bacillus phylogenomics.</title>
        <authorList>
            <person name="Dunlap C."/>
        </authorList>
    </citation>
    <scope>NUCLEOTIDE SEQUENCE [LARGE SCALE GENOMIC DNA]</scope>
    <source>
        <strain evidence="6 7">NRRL B-41282</strain>
    </source>
</reference>
<organism evidence="6 7">
    <name type="scientific">Bacillus swezeyi</name>
    <dbReference type="NCBI Taxonomy" id="1925020"/>
    <lineage>
        <taxon>Bacteria</taxon>
        <taxon>Bacillati</taxon>
        <taxon>Bacillota</taxon>
        <taxon>Bacilli</taxon>
        <taxon>Bacillales</taxon>
        <taxon>Bacillaceae</taxon>
        <taxon>Bacillus</taxon>
    </lineage>
</organism>
<keyword evidence="7" id="KW-1185">Reference proteome</keyword>
<dbReference type="Pfam" id="PF12833">
    <property type="entry name" value="HTH_18"/>
    <property type="match status" value="1"/>
</dbReference>
<evidence type="ECO:0000256" key="1">
    <source>
        <dbReference type="ARBA" id="ARBA00023015"/>
    </source>
</evidence>
<dbReference type="PROSITE" id="PS00041">
    <property type="entry name" value="HTH_ARAC_FAMILY_1"/>
    <property type="match status" value="1"/>
</dbReference>
<dbReference type="SUPFAM" id="SSF46689">
    <property type="entry name" value="Homeodomain-like"/>
    <property type="match status" value="2"/>
</dbReference>
<dbReference type="GO" id="GO:0043565">
    <property type="term" value="F:sequence-specific DNA binding"/>
    <property type="evidence" value="ECO:0007669"/>
    <property type="project" value="InterPro"/>
</dbReference>
<dbReference type="AlphaFoldDB" id="A0A1R1RQD5"/>
<proteinExistence type="predicted"/>
<keyword evidence="3" id="KW-0804">Transcription</keyword>
<evidence type="ECO:0000256" key="3">
    <source>
        <dbReference type="ARBA" id="ARBA00023163"/>
    </source>
</evidence>
<feature type="transmembrane region" description="Helical" evidence="4">
    <location>
        <begin position="21"/>
        <end position="42"/>
    </location>
</feature>
<keyword evidence="1" id="KW-0805">Transcription regulation</keyword>